<dbReference type="Pfam" id="PF03480">
    <property type="entry name" value="DctP"/>
    <property type="match status" value="1"/>
</dbReference>
<comment type="similarity">
    <text evidence="1">Belongs to the bacterial solute-binding protein 7 family.</text>
</comment>
<evidence type="ECO:0000259" key="6">
    <source>
        <dbReference type="Pfam" id="PF13458"/>
    </source>
</evidence>
<evidence type="ECO:0000256" key="1">
    <source>
        <dbReference type="ARBA" id="ARBA00009023"/>
    </source>
</evidence>
<reference evidence="7 8" key="1">
    <citation type="submission" date="2016-10" db="EMBL/GenBank/DDBJ databases">
        <authorList>
            <person name="de Groot N.N."/>
        </authorList>
    </citation>
    <scope>NUCLEOTIDE SEQUENCE [LARGE SCALE GENOMIC DNA]</scope>
    <source>
        <strain evidence="7 8">DSM 15893</strain>
    </source>
</reference>
<evidence type="ECO:0000256" key="5">
    <source>
        <dbReference type="SAM" id="MobiDB-lite"/>
    </source>
</evidence>
<dbReference type="Gene3D" id="3.40.190.170">
    <property type="entry name" value="Bacterial extracellular solute-binding protein, family 7"/>
    <property type="match status" value="1"/>
</dbReference>
<dbReference type="EMBL" id="FOWR01000025">
    <property type="protein sequence ID" value="SFP80979.1"/>
    <property type="molecule type" value="Genomic_DNA"/>
</dbReference>
<dbReference type="PANTHER" id="PTHR33376">
    <property type="match status" value="1"/>
</dbReference>
<protein>
    <submittedName>
        <fullName evidence="7">Tripartite ATP-independent transporter solute receptor, DctP family</fullName>
    </submittedName>
</protein>
<dbReference type="NCBIfam" id="TIGR00787">
    <property type="entry name" value="dctP"/>
    <property type="match status" value="1"/>
</dbReference>
<dbReference type="PROSITE" id="PS51257">
    <property type="entry name" value="PROKAR_LIPOPROTEIN"/>
    <property type="match status" value="1"/>
</dbReference>
<evidence type="ECO:0000313" key="7">
    <source>
        <dbReference type="EMBL" id="SFP80979.1"/>
    </source>
</evidence>
<dbReference type="AlphaFoldDB" id="A0A1I5TD62"/>
<feature type="domain" description="Leucine-binding protein" evidence="6">
    <location>
        <begin position="346"/>
        <end position="667"/>
    </location>
</feature>
<evidence type="ECO:0000256" key="3">
    <source>
        <dbReference type="ARBA" id="ARBA00022448"/>
    </source>
</evidence>
<accession>A0A1I5TD62</accession>
<evidence type="ECO:0000256" key="4">
    <source>
        <dbReference type="ARBA" id="ARBA00022729"/>
    </source>
</evidence>
<dbReference type="RefSeq" id="WP_244276031.1">
    <property type="nucleotide sequence ID" value="NZ_FOWR01000025.1"/>
</dbReference>
<keyword evidence="3" id="KW-0813">Transport</keyword>
<sequence length="722" mass="79772">MMRYLLAIGLLLSLLGCDSNTPSTKTILNNTSEDDAMTLALSSPPESAEYLAAKRFVELVDEKTQGEVKIRFVESSSRVSDREMVAAVQKGLLDFTITPTSRLSYIAPDMQLFDLPFLFEDEAAVDRVFDSSAAKLLLSKLDIQGLVGLSLWRGGFKQLMTTSPLEAPEDFQQRRFKIMESPLLREQFKLWGGATVPIAARHTENAFQKEAIDGQEDTIANMAGINVENVNVLITNHGYVSFVVAMSLKSHNALSPTNRKAVRAAAKEATTYQYELANQQNAQALETLKSKATVTNASPTLTRWLNDESAPLLERYRQRLGTAMVEQILQARENWAEPHPEKILVALDADLSGNSANSGLSIRRGIELAIDEINAQGGLLGKEVALVARDNSMIPSRGLDNLETFAELPNLIGVFSGISSPVVLAQLDYIHHKKVLMLAPWAAATPIIDNTKSPNYVFRVSVRDEYAAEFLLNGALEISDNVGLLLVNNGWGRSNYKGLTEALDKRNLSASHIEWFNWGERDFSSKVDRLTKKGADVVIYVGNPVEGEKFVSELAQRVSPPSVISHWGITGSDFAQKASVALERVDLRVLQTFSFIDNNDADVSNLAKRYHLRYSTSEPTEIIAPSGTAHAYDLMNMLATATTRAGKVDMTRIRNEMQKIDKHSGLMKNYIKPFANGNQDALERSDYIFARYQNGALYPVGSKNTSKNTASNEKTRPMENAP</sequence>
<evidence type="ECO:0000256" key="2">
    <source>
        <dbReference type="ARBA" id="ARBA00010062"/>
    </source>
</evidence>
<dbReference type="InterPro" id="IPR018389">
    <property type="entry name" value="DctP_fam"/>
</dbReference>
<dbReference type="Pfam" id="PF13458">
    <property type="entry name" value="Peripla_BP_6"/>
    <property type="match status" value="1"/>
</dbReference>
<feature type="compositionally biased region" description="Polar residues" evidence="5">
    <location>
        <begin position="702"/>
        <end position="712"/>
    </location>
</feature>
<name>A0A1I5TD62_9GAMM</name>
<dbReference type="CDD" id="cd13603">
    <property type="entry name" value="PBP2_TRAP_Siap_TeaA_like"/>
    <property type="match status" value="1"/>
</dbReference>
<dbReference type="Gene3D" id="3.40.50.2300">
    <property type="match status" value="2"/>
</dbReference>
<dbReference type="GeneID" id="35870239"/>
<dbReference type="NCBIfam" id="NF037995">
    <property type="entry name" value="TRAP_S1"/>
    <property type="match status" value="1"/>
</dbReference>
<dbReference type="InterPro" id="IPR028082">
    <property type="entry name" value="Peripla_BP_I"/>
</dbReference>
<keyword evidence="7" id="KW-0675">Receptor</keyword>
<organism evidence="7 8">
    <name type="scientific">Enterovibrio norvegicus DSM 15893</name>
    <dbReference type="NCBI Taxonomy" id="1121869"/>
    <lineage>
        <taxon>Bacteria</taxon>
        <taxon>Pseudomonadati</taxon>
        <taxon>Pseudomonadota</taxon>
        <taxon>Gammaproteobacteria</taxon>
        <taxon>Vibrionales</taxon>
        <taxon>Vibrionaceae</taxon>
        <taxon>Enterovibrio</taxon>
    </lineage>
</organism>
<proteinExistence type="inferred from homology"/>
<dbReference type="Proteomes" id="UP000182692">
    <property type="component" value="Unassembled WGS sequence"/>
</dbReference>
<keyword evidence="4" id="KW-0732">Signal</keyword>
<dbReference type="InterPro" id="IPR028081">
    <property type="entry name" value="Leu-bd"/>
</dbReference>
<evidence type="ECO:0000313" key="8">
    <source>
        <dbReference type="Proteomes" id="UP000182692"/>
    </source>
</evidence>
<comment type="similarity">
    <text evidence="2">Belongs to the leucine-binding protein family.</text>
</comment>
<dbReference type="GO" id="GO:0030288">
    <property type="term" value="C:outer membrane-bounded periplasmic space"/>
    <property type="evidence" value="ECO:0007669"/>
    <property type="project" value="InterPro"/>
</dbReference>
<dbReference type="STRING" id="1121869.SAMN03084138_03183"/>
<dbReference type="CDD" id="cd19979">
    <property type="entry name" value="PBP1_ABC_ligand_binding-like"/>
    <property type="match status" value="1"/>
</dbReference>
<feature type="region of interest" description="Disordered" evidence="5">
    <location>
        <begin position="700"/>
        <end position="722"/>
    </location>
</feature>
<dbReference type="SUPFAM" id="SSF53822">
    <property type="entry name" value="Periplasmic binding protein-like I"/>
    <property type="match status" value="1"/>
</dbReference>
<gene>
    <name evidence="7" type="ORF">SAMN03084138_03183</name>
</gene>
<dbReference type="PANTHER" id="PTHR33376:SF7">
    <property type="entry name" value="C4-DICARBOXYLATE-BINDING PROTEIN DCTB"/>
    <property type="match status" value="1"/>
</dbReference>
<dbReference type="GO" id="GO:0055085">
    <property type="term" value="P:transmembrane transport"/>
    <property type="evidence" value="ECO:0007669"/>
    <property type="project" value="InterPro"/>
</dbReference>
<feature type="compositionally biased region" description="Basic and acidic residues" evidence="5">
    <location>
        <begin position="713"/>
        <end position="722"/>
    </location>
</feature>
<dbReference type="InterPro" id="IPR004682">
    <property type="entry name" value="TRAP_DctP"/>
</dbReference>
<dbReference type="InterPro" id="IPR038404">
    <property type="entry name" value="TRAP_DctP_sf"/>
</dbReference>